<proteinExistence type="inferred from homology"/>
<keyword evidence="10" id="KW-0012">Acyltransferase</keyword>
<dbReference type="GO" id="GO:0004144">
    <property type="term" value="F:diacylglycerol O-acyltransferase activity"/>
    <property type="evidence" value="ECO:0007669"/>
    <property type="project" value="TreeGrafter"/>
</dbReference>
<keyword evidence="13" id="KW-1185">Reference proteome</keyword>
<dbReference type="PANTHER" id="PTHR12317">
    <property type="entry name" value="DIACYLGLYCEROL O-ACYLTRANSFERASE"/>
    <property type="match status" value="1"/>
</dbReference>
<evidence type="ECO:0000256" key="2">
    <source>
        <dbReference type="ARBA" id="ARBA00005420"/>
    </source>
</evidence>
<dbReference type="PANTHER" id="PTHR12317:SF63">
    <property type="entry name" value="DIACYLGLYCEROL O-ACYLTRANSFERASE 2"/>
    <property type="match status" value="1"/>
</dbReference>
<comment type="similarity">
    <text evidence="2 11">Belongs to the diacylglycerol acyltransferase family.</text>
</comment>
<feature type="transmembrane region" description="Helical" evidence="11">
    <location>
        <begin position="104"/>
        <end position="122"/>
    </location>
</feature>
<feature type="transmembrane region" description="Helical" evidence="11">
    <location>
        <begin position="71"/>
        <end position="97"/>
    </location>
</feature>
<evidence type="ECO:0000256" key="9">
    <source>
        <dbReference type="ARBA" id="ARBA00023136"/>
    </source>
</evidence>
<sequence>MGENSFVGQGQSSRPSSYHALQLFSMPEEIYDLPMEERRQAVQKLVKSTGPEGFPPKCLTTPSAISWTEEFAVMAAMLVCMGGPLFMFALGLAAVFLGTWREKAAYLLLATVLAIHPLPKAGSALSGKLMKSKLTQWMNKYFSYRILWCDDDVETARRSIPWIGVGPPHGVLPFANMLSIPAINEALGCPFAGAAANVVFKTPGLRYLMAYGCVTADRKDMQKALGRGQCVGILPDGVAGIFRTNKYRELVAMKDRKGLARLALRNGTPLIPVYSFGNTIAFSCWYDRWGILEAISRKLQASFFLYWGRWFLPIPYRVQITMAIGKLIEVPKVENPTSEQIDELHQRMMTEIQTTFDRHKDCIGWGDKVLEFV</sequence>
<protein>
    <recommendedName>
        <fullName evidence="11">Acyltransferase</fullName>
        <ecNumber evidence="11">2.3.1.-</ecNumber>
    </recommendedName>
</protein>
<evidence type="ECO:0000256" key="11">
    <source>
        <dbReference type="RuleBase" id="RU367023"/>
    </source>
</evidence>
<accession>A0A812V1Z0</accession>
<organism evidence="12 13">
    <name type="scientific">Symbiodinium natans</name>
    <dbReference type="NCBI Taxonomy" id="878477"/>
    <lineage>
        <taxon>Eukaryota</taxon>
        <taxon>Sar</taxon>
        <taxon>Alveolata</taxon>
        <taxon>Dinophyceae</taxon>
        <taxon>Suessiales</taxon>
        <taxon>Symbiodiniaceae</taxon>
        <taxon>Symbiodinium</taxon>
    </lineage>
</organism>
<dbReference type="AlphaFoldDB" id="A0A812V1Z0"/>
<keyword evidence="6 11" id="KW-0256">Endoplasmic reticulum</keyword>
<evidence type="ECO:0000313" key="12">
    <source>
        <dbReference type="EMBL" id="CAE7593042.1"/>
    </source>
</evidence>
<keyword evidence="3" id="KW-0444">Lipid biosynthesis</keyword>
<evidence type="ECO:0000256" key="8">
    <source>
        <dbReference type="ARBA" id="ARBA00023098"/>
    </source>
</evidence>
<evidence type="ECO:0000256" key="6">
    <source>
        <dbReference type="ARBA" id="ARBA00022824"/>
    </source>
</evidence>
<dbReference type="Pfam" id="PF03982">
    <property type="entry name" value="DAGAT"/>
    <property type="match status" value="1"/>
</dbReference>
<comment type="caution">
    <text evidence="12">The sequence shown here is derived from an EMBL/GenBank/DDBJ whole genome shotgun (WGS) entry which is preliminary data.</text>
</comment>
<gene>
    <name evidence="12" type="primary">DGAT2D</name>
    <name evidence="12" type="ORF">SNAT2548_LOCUS33762</name>
</gene>
<keyword evidence="7 11" id="KW-1133">Transmembrane helix</keyword>
<comment type="subcellular location">
    <subcellularLocation>
        <location evidence="1 11">Endoplasmic reticulum membrane</location>
        <topology evidence="1 11">Multi-pass membrane protein</topology>
    </subcellularLocation>
</comment>
<dbReference type="Proteomes" id="UP000604046">
    <property type="component" value="Unassembled WGS sequence"/>
</dbReference>
<dbReference type="GO" id="GO:0019432">
    <property type="term" value="P:triglyceride biosynthetic process"/>
    <property type="evidence" value="ECO:0007669"/>
    <property type="project" value="TreeGrafter"/>
</dbReference>
<evidence type="ECO:0000256" key="7">
    <source>
        <dbReference type="ARBA" id="ARBA00022989"/>
    </source>
</evidence>
<reference evidence="12" key="1">
    <citation type="submission" date="2021-02" db="EMBL/GenBank/DDBJ databases">
        <authorList>
            <person name="Dougan E. K."/>
            <person name="Rhodes N."/>
            <person name="Thang M."/>
            <person name="Chan C."/>
        </authorList>
    </citation>
    <scope>NUCLEOTIDE SEQUENCE</scope>
</reference>
<keyword evidence="5 11" id="KW-0812">Transmembrane</keyword>
<keyword evidence="8" id="KW-0443">Lipid metabolism</keyword>
<keyword evidence="4 11" id="KW-0808">Transferase</keyword>
<evidence type="ECO:0000313" key="13">
    <source>
        <dbReference type="Proteomes" id="UP000604046"/>
    </source>
</evidence>
<evidence type="ECO:0000256" key="5">
    <source>
        <dbReference type="ARBA" id="ARBA00022692"/>
    </source>
</evidence>
<evidence type="ECO:0000256" key="1">
    <source>
        <dbReference type="ARBA" id="ARBA00004477"/>
    </source>
</evidence>
<dbReference type="GO" id="GO:0005789">
    <property type="term" value="C:endoplasmic reticulum membrane"/>
    <property type="evidence" value="ECO:0007669"/>
    <property type="project" value="UniProtKB-SubCell"/>
</dbReference>
<dbReference type="EC" id="2.3.1.-" evidence="11"/>
<dbReference type="InterPro" id="IPR007130">
    <property type="entry name" value="DAGAT"/>
</dbReference>
<evidence type="ECO:0000256" key="10">
    <source>
        <dbReference type="ARBA" id="ARBA00023315"/>
    </source>
</evidence>
<dbReference type="OrthoDB" id="264532at2759"/>
<evidence type="ECO:0000256" key="3">
    <source>
        <dbReference type="ARBA" id="ARBA00022516"/>
    </source>
</evidence>
<keyword evidence="9 11" id="KW-0472">Membrane</keyword>
<name>A0A812V1Z0_9DINO</name>
<evidence type="ECO:0000256" key="4">
    <source>
        <dbReference type="ARBA" id="ARBA00022679"/>
    </source>
</evidence>
<dbReference type="EMBL" id="CAJNDS010002776">
    <property type="protein sequence ID" value="CAE7593042.1"/>
    <property type="molecule type" value="Genomic_DNA"/>
</dbReference>